<sequence length="58" mass="6187">MYAKLLYQIATVVLLAMPAFTMPLPQDDNKAIGQGGTLTTSACPKNGKCLSSSTRNVR</sequence>
<keyword evidence="3" id="KW-1185">Reference proteome</keyword>
<feature type="signal peptide" evidence="1">
    <location>
        <begin position="1"/>
        <end position="21"/>
    </location>
</feature>
<dbReference type="EMBL" id="ML976994">
    <property type="protein sequence ID" value="KAF1955637.1"/>
    <property type="molecule type" value="Genomic_DNA"/>
</dbReference>
<evidence type="ECO:0000313" key="2">
    <source>
        <dbReference type="EMBL" id="KAF1955637.1"/>
    </source>
</evidence>
<protein>
    <submittedName>
        <fullName evidence="2">Uncharacterized protein</fullName>
    </submittedName>
</protein>
<feature type="chain" id="PRO_5025662302" evidence="1">
    <location>
        <begin position="22"/>
        <end position="58"/>
    </location>
</feature>
<keyword evidence="1" id="KW-0732">Signal</keyword>
<dbReference type="Proteomes" id="UP000800035">
    <property type="component" value="Unassembled WGS sequence"/>
</dbReference>
<proteinExistence type="predicted"/>
<evidence type="ECO:0000313" key="3">
    <source>
        <dbReference type="Proteomes" id="UP000800035"/>
    </source>
</evidence>
<reference evidence="2" key="1">
    <citation type="journal article" date="2020" name="Stud. Mycol.">
        <title>101 Dothideomycetes genomes: a test case for predicting lifestyles and emergence of pathogens.</title>
        <authorList>
            <person name="Haridas S."/>
            <person name="Albert R."/>
            <person name="Binder M."/>
            <person name="Bloem J."/>
            <person name="Labutti K."/>
            <person name="Salamov A."/>
            <person name="Andreopoulos B."/>
            <person name="Baker S."/>
            <person name="Barry K."/>
            <person name="Bills G."/>
            <person name="Bluhm B."/>
            <person name="Cannon C."/>
            <person name="Castanera R."/>
            <person name="Culley D."/>
            <person name="Daum C."/>
            <person name="Ezra D."/>
            <person name="Gonzalez J."/>
            <person name="Henrissat B."/>
            <person name="Kuo A."/>
            <person name="Liang C."/>
            <person name="Lipzen A."/>
            <person name="Lutzoni F."/>
            <person name="Magnuson J."/>
            <person name="Mondo S."/>
            <person name="Nolan M."/>
            <person name="Ohm R."/>
            <person name="Pangilinan J."/>
            <person name="Park H.-J."/>
            <person name="Ramirez L."/>
            <person name="Alfaro M."/>
            <person name="Sun H."/>
            <person name="Tritt A."/>
            <person name="Yoshinaga Y."/>
            <person name="Zwiers L.-H."/>
            <person name="Turgeon B."/>
            <person name="Goodwin S."/>
            <person name="Spatafora J."/>
            <person name="Crous P."/>
            <person name="Grigoriev I."/>
        </authorList>
    </citation>
    <scope>NUCLEOTIDE SEQUENCE</scope>
    <source>
        <strain evidence="2">CBS 675.92</strain>
    </source>
</reference>
<evidence type="ECO:0000256" key="1">
    <source>
        <dbReference type="SAM" id="SignalP"/>
    </source>
</evidence>
<gene>
    <name evidence="2" type="ORF">CC80DRAFT_549328</name>
</gene>
<dbReference type="AlphaFoldDB" id="A0A6A5U3B0"/>
<name>A0A6A5U3B0_9PLEO</name>
<accession>A0A6A5U3B0</accession>
<organism evidence="2 3">
    <name type="scientific">Byssothecium circinans</name>
    <dbReference type="NCBI Taxonomy" id="147558"/>
    <lineage>
        <taxon>Eukaryota</taxon>
        <taxon>Fungi</taxon>
        <taxon>Dikarya</taxon>
        <taxon>Ascomycota</taxon>
        <taxon>Pezizomycotina</taxon>
        <taxon>Dothideomycetes</taxon>
        <taxon>Pleosporomycetidae</taxon>
        <taxon>Pleosporales</taxon>
        <taxon>Massarineae</taxon>
        <taxon>Massarinaceae</taxon>
        <taxon>Byssothecium</taxon>
    </lineage>
</organism>